<name>A0A179GAI2_PURLI</name>
<dbReference type="Proteomes" id="UP000078240">
    <property type="component" value="Unassembled WGS sequence"/>
</dbReference>
<dbReference type="EMBL" id="LSBI01000008">
    <property type="protein sequence ID" value="OAQ82936.1"/>
    <property type="molecule type" value="Genomic_DNA"/>
</dbReference>
<gene>
    <name evidence="1" type="ORF">VFPBJ_10121</name>
    <name evidence="2" type="ORF">VFPFJ_08739</name>
</gene>
<dbReference type="AlphaFoldDB" id="A0A179GAI2"/>
<dbReference type="Proteomes" id="UP000078340">
    <property type="component" value="Unassembled WGS sequence"/>
</dbReference>
<evidence type="ECO:0000313" key="3">
    <source>
        <dbReference type="Proteomes" id="UP000078240"/>
    </source>
</evidence>
<sequence>MSRRADAPRVGLVLTALPHLFTESCPYCEYTASPWPDRVPASLARPLRSQSKSLAGLSLLACPLVKAPPRVAATRLHSQGIRVGPDNRNDSRYYYLQALINVPFRGACRRVIMSALLACVAGRPGSFARSTVRCASEY</sequence>
<comment type="caution">
    <text evidence="1">The sequence shown here is derived from an EMBL/GenBank/DDBJ whole genome shotgun (WGS) entry which is preliminary data.</text>
</comment>
<proteinExistence type="predicted"/>
<accession>A0A179GAI2</accession>
<organism evidence="1 3">
    <name type="scientific">Purpureocillium lilacinum</name>
    <name type="common">Paecilomyces lilacinus</name>
    <dbReference type="NCBI Taxonomy" id="33203"/>
    <lineage>
        <taxon>Eukaryota</taxon>
        <taxon>Fungi</taxon>
        <taxon>Dikarya</taxon>
        <taxon>Ascomycota</taxon>
        <taxon>Pezizomycotina</taxon>
        <taxon>Sordariomycetes</taxon>
        <taxon>Hypocreomycetidae</taxon>
        <taxon>Hypocreales</taxon>
        <taxon>Ophiocordycipitaceae</taxon>
        <taxon>Purpureocillium</taxon>
    </lineage>
</organism>
<protein>
    <submittedName>
        <fullName evidence="1">Uncharacterized protein</fullName>
    </submittedName>
</protein>
<evidence type="ECO:0000313" key="1">
    <source>
        <dbReference type="EMBL" id="OAQ74826.1"/>
    </source>
</evidence>
<reference evidence="1 3" key="1">
    <citation type="submission" date="2016-01" db="EMBL/GenBank/DDBJ databases">
        <title>Biosynthesis of antibiotic leucinostatins and their inhibition on Phytophthora in bio-control Purpureocillium lilacinum.</title>
        <authorList>
            <person name="Wang G."/>
            <person name="Liu Z."/>
            <person name="Lin R."/>
            <person name="Li E."/>
            <person name="Mao Z."/>
            <person name="Ling J."/>
            <person name="Yin W."/>
            <person name="Xie B."/>
        </authorList>
    </citation>
    <scope>NUCLEOTIDE SEQUENCE [LARGE SCALE GENOMIC DNA]</scope>
    <source>
        <strain evidence="1">PLBJ-1</strain>
        <strain evidence="2">PLFJ-1</strain>
    </source>
</reference>
<dbReference type="EMBL" id="LSBH01000009">
    <property type="protein sequence ID" value="OAQ74826.1"/>
    <property type="molecule type" value="Genomic_DNA"/>
</dbReference>
<evidence type="ECO:0000313" key="2">
    <source>
        <dbReference type="EMBL" id="OAQ82936.1"/>
    </source>
</evidence>